<dbReference type="SUPFAM" id="SSF50630">
    <property type="entry name" value="Acid proteases"/>
    <property type="match status" value="1"/>
</dbReference>
<dbReference type="OrthoDB" id="5986544at2759"/>
<organism evidence="5 6">
    <name type="scientific">Paramuricea clavata</name>
    <name type="common">Red gorgonian</name>
    <name type="synonym">Violescent sea-whip</name>
    <dbReference type="NCBI Taxonomy" id="317549"/>
    <lineage>
        <taxon>Eukaryota</taxon>
        <taxon>Metazoa</taxon>
        <taxon>Cnidaria</taxon>
        <taxon>Anthozoa</taxon>
        <taxon>Octocorallia</taxon>
        <taxon>Malacalcyonacea</taxon>
        <taxon>Plexauridae</taxon>
        <taxon>Paramuricea</taxon>
    </lineage>
</organism>
<gene>
    <name evidence="5" type="ORF">PACLA_8A079456</name>
</gene>
<keyword evidence="6" id="KW-1185">Reference proteome</keyword>
<evidence type="ECO:0000313" key="5">
    <source>
        <dbReference type="EMBL" id="CAB4036178.1"/>
    </source>
</evidence>
<proteinExistence type="predicted"/>
<dbReference type="GO" id="GO:0016779">
    <property type="term" value="F:nucleotidyltransferase activity"/>
    <property type="evidence" value="ECO:0007669"/>
    <property type="project" value="UniProtKB-KW"/>
</dbReference>
<dbReference type="SUPFAM" id="SSF56672">
    <property type="entry name" value="DNA/RNA polymerases"/>
    <property type="match status" value="1"/>
</dbReference>
<dbReference type="PANTHER" id="PTHR37984">
    <property type="entry name" value="PROTEIN CBG26694"/>
    <property type="match status" value="1"/>
</dbReference>
<dbReference type="Gene3D" id="3.30.70.270">
    <property type="match status" value="2"/>
</dbReference>
<comment type="caution">
    <text evidence="5">The sequence shown here is derived from an EMBL/GenBank/DDBJ whole genome shotgun (WGS) entry which is preliminary data.</text>
</comment>
<keyword evidence="2" id="KW-0548">Nucleotidyltransferase</keyword>
<evidence type="ECO:0000256" key="2">
    <source>
        <dbReference type="ARBA" id="ARBA00022695"/>
    </source>
</evidence>
<dbReference type="Gene3D" id="3.10.10.10">
    <property type="entry name" value="HIV Type 1 Reverse Transcriptase, subunit A, domain 1"/>
    <property type="match status" value="1"/>
</dbReference>
<sequence length="444" mass="50881">MQENEHATLKINNTPVRLKLDSGAETNILSILTHHHFLKVIPKRQRNNKLKPSTAKLTAFGGHNIPVLGKCYLRCQYKNVTQILEFHVVESGRSLLGCTNCKSMKLVSFHNVNQLNNEASSPGTAKSELTGLTTEQIFEKYAPCFEGIGRISEPYHIKIDDSVTSVVHPPRKLPATLRDRVQAELFDMESKGIIKAVNEPTAWVNSMVVNEKRSGRLRICIDPRDLNKAIRREHYQLPTQQEITSRLTGAKFFSKLDATSGFWQMPLDDESSYLTTFNTPFGRYRFTVVPFGMVFAQEVFHKTVHEKFNDIPGCETDIDDILIWGRIIDEHDLRLEQVLNRVQEINMTLSQEKCQFRQTEVTYLGERLTQEGVKPDGAKLKTIRDYVKPTNKQDVQRLLGMVNFIAMFALKVSDVTAPLRELIKKNVAFHWLDTHDRAFEELKR</sequence>
<dbReference type="PROSITE" id="PS50878">
    <property type="entry name" value="RT_POL"/>
    <property type="match status" value="1"/>
</dbReference>
<dbReference type="FunFam" id="3.10.10.10:FF:000003">
    <property type="entry name" value="Retrovirus-related Pol polyprotein from transposon 297-like Protein"/>
    <property type="match status" value="1"/>
</dbReference>
<evidence type="ECO:0000313" key="6">
    <source>
        <dbReference type="Proteomes" id="UP001152795"/>
    </source>
</evidence>
<keyword evidence="3" id="KW-0540">Nuclease</keyword>
<accession>A0A7D9LNB4</accession>
<dbReference type="AlphaFoldDB" id="A0A7D9LNB4"/>
<dbReference type="Pfam" id="PF00078">
    <property type="entry name" value="RVT_1"/>
    <property type="match status" value="1"/>
</dbReference>
<protein>
    <submittedName>
        <fullName evidence="5">Uncharacterized protein</fullName>
    </submittedName>
</protein>
<keyword evidence="4" id="KW-0255">Endonuclease</keyword>
<evidence type="ECO:0000256" key="1">
    <source>
        <dbReference type="ARBA" id="ARBA00022679"/>
    </source>
</evidence>
<dbReference type="PANTHER" id="PTHR37984:SF5">
    <property type="entry name" value="PROTEIN NYNRIN-LIKE"/>
    <property type="match status" value="1"/>
</dbReference>
<dbReference type="InterPro" id="IPR000477">
    <property type="entry name" value="RT_dom"/>
</dbReference>
<dbReference type="Proteomes" id="UP001152795">
    <property type="component" value="Unassembled WGS sequence"/>
</dbReference>
<dbReference type="InterPro" id="IPR043128">
    <property type="entry name" value="Rev_trsase/Diguanyl_cyclase"/>
</dbReference>
<dbReference type="GO" id="GO:0004519">
    <property type="term" value="F:endonuclease activity"/>
    <property type="evidence" value="ECO:0007669"/>
    <property type="project" value="UniProtKB-KW"/>
</dbReference>
<dbReference type="CDD" id="cd05481">
    <property type="entry name" value="retropepsin_like_LTR_1"/>
    <property type="match status" value="1"/>
</dbReference>
<evidence type="ECO:0000256" key="3">
    <source>
        <dbReference type="ARBA" id="ARBA00022722"/>
    </source>
</evidence>
<keyword evidence="1" id="KW-0808">Transferase</keyword>
<name>A0A7D9LNB4_PARCT</name>
<reference evidence="5" key="1">
    <citation type="submission" date="2020-04" db="EMBL/GenBank/DDBJ databases">
        <authorList>
            <person name="Alioto T."/>
            <person name="Alioto T."/>
            <person name="Gomez Garrido J."/>
        </authorList>
    </citation>
    <scope>NUCLEOTIDE SEQUENCE</scope>
    <source>
        <strain evidence="5">A484AB</strain>
    </source>
</reference>
<keyword evidence="4" id="KW-0378">Hydrolase</keyword>
<dbReference type="InterPro" id="IPR043502">
    <property type="entry name" value="DNA/RNA_pol_sf"/>
</dbReference>
<dbReference type="InterPro" id="IPR050951">
    <property type="entry name" value="Retrovirus_Pol_polyprotein"/>
</dbReference>
<dbReference type="CDD" id="cd01647">
    <property type="entry name" value="RT_LTR"/>
    <property type="match status" value="1"/>
</dbReference>
<dbReference type="EMBL" id="CACRXK020021766">
    <property type="protein sequence ID" value="CAB4036178.1"/>
    <property type="molecule type" value="Genomic_DNA"/>
</dbReference>
<evidence type="ECO:0000256" key="4">
    <source>
        <dbReference type="ARBA" id="ARBA00022759"/>
    </source>
</evidence>
<dbReference type="InterPro" id="IPR021109">
    <property type="entry name" value="Peptidase_aspartic_dom_sf"/>
</dbReference>